<dbReference type="Pfam" id="PF00488">
    <property type="entry name" value="MutS_V"/>
    <property type="match status" value="1"/>
</dbReference>
<protein>
    <recommendedName>
        <fullName evidence="5">DNA mismatch repair proteins mutS family domain-containing protein</fullName>
    </recommendedName>
</protein>
<dbReference type="SUPFAM" id="SSF48334">
    <property type="entry name" value="DNA repair protein MutS, domain III"/>
    <property type="match status" value="1"/>
</dbReference>
<keyword evidence="7" id="KW-1185">Reference proteome</keyword>
<evidence type="ECO:0000259" key="5">
    <source>
        <dbReference type="PROSITE" id="PS00486"/>
    </source>
</evidence>
<dbReference type="InterPro" id="IPR027417">
    <property type="entry name" value="P-loop_NTPase"/>
</dbReference>
<evidence type="ECO:0000256" key="1">
    <source>
        <dbReference type="ARBA" id="ARBA00006271"/>
    </source>
</evidence>
<keyword evidence="2" id="KW-0547">Nucleotide-binding</keyword>
<comment type="caution">
    <text evidence="6">The sequence shown here is derived from an EMBL/GenBank/DDBJ whole genome shotgun (WGS) entry which is preliminary data.</text>
</comment>
<gene>
    <name evidence="6" type="ORF">NQ317_013890</name>
</gene>
<dbReference type="PROSITE" id="PS00486">
    <property type="entry name" value="DNA_MISMATCH_REPAIR_2"/>
    <property type="match status" value="1"/>
</dbReference>
<keyword evidence="4" id="KW-0238">DNA-binding</keyword>
<organism evidence="6 7">
    <name type="scientific">Molorchus minor</name>
    <dbReference type="NCBI Taxonomy" id="1323400"/>
    <lineage>
        <taxon>Eukaryota</taxon>
        <taxon>Metazoa</taxon>
        <taxon>Ecdysozoa</taxon>
        <taxon>Arthropoda</taxon>
        <taxon>Hexapoda</taxon>
        <taxon>Insecta</taxon>
        <taxon>Pterygota</taxon>
        <taxon>Neoptera</taxon>
        <taxon>Endopterygota</taxon>
        <taxon>Coleoptera</taxon>
        <taxon>Polyphaga</taxon>
        <taxon>Cucujiformia</taxon>
        <taxon>Chrysomeloidea</taxon>
        <taxon>Cerambycidae</taxon>
        <taxon>Lamiinae</taxon>
        <taxon>Monochamini</taxon>
        <taxon>Molorchus</taxon>
    </lineage>
</organism>
<dbReference type="Gene3D" id="3.40.50.300">
    <property type="entry name" value="P-loop containing nucleotide triphosphate hydrolases"/>
    <property type="match status" value="1"/>
</dbReference>
<evidence type="ECO:0000256" key="2">
    <source>
        <dbReference type="ARBA" id="ARBA00022741"/>
    </source>
</evidence>
<dbReference type="PANTHER" id="PTHR11361:SF20">
    <property type="entry name" value="MUTS PROTEIN HOMOLOG 5"/>
    <property type="match status" value="1"/>
</dbReference>
<dbReference type="InterPro" id="IPR036187">
    <property type="entry name" value="DNA_mismatch_repair_MutS_sf"/>
</dbReference>
<dbReference type="SUPFAM" id="SSF52540">
    <property type="entry name" value="P-loop containing nucleoside triphosphate hydrolases"/>
    <property type="match status" value="1"/>
</dbReference>
<proteinExistence type="inferred from homology"/>
<evidence type="ECO:0000256" key="4">
    <source>
        <dbReference type="ARBA" id="ARBA00023125"/>
    </source>
</evidence>
<dbReference type="Pfam" id="PF05192">
    <property type="entry name" value="MutS_III"/>
    <property type="match status" value="1"/>
</dbReference>
<dbReference type="Proteomes" id="UP001162164">
    <property type="component" value="Unassembled WGS sequence"/>
</dbReference>
<evidence type="ECO:0000313" key="7">
    <source>
        <dbReference type="Proteomes" id="UP001162164"/>
    </source>
</evidence>
<evidence type="ECO:0000256" key="3">
    <source>
        <dbReference type="ARBA" id="ARBA00022840"/>
    </source>
</evidence>
<name>A0ABQ9K7K5_9CUCU</name>
<reference evidence="6" key="1">
    <citation type="journal article" date="2023" name="Insect Mol. Biol.">
        <title>Genome sequencing provides insights into the evolution of gene families encoding plant cell wall-degrading enzymes in longhorned beetles.</title>
        <authorList>
            <person name="Shin N.R."/>
            <person name="Okamura Y."/>
            <person name="Kirsch R."/>
            <person name="Pauchet Y."/>
        </authorList>
    </citation>
    <scope>NUCLEOTIDE SEQUENCE</scope>
    <source>
        <strain evidence="6">MMC_N1</strain>
    </source>
</reference>
<dbReference type="InterPro" id="IPR045076">
    <property type="entry name" value="MutS"/>
</dbReference>
<dbReference type="InterPro" id="IPR000432">
    <property type="entry name" value="DNA_mismatch_repair_MutS_C"/>
</dbReference>
<dbReference type="EMBL" id="JAPWTJ010000004">
    <property type="protein sequence ID" value="KAJ8986006.1"/>
    <property type="molecule type" value="Genomic_DNA"/>
</dbReference>
<sequence>MGKIQQSGGTTVLEFRKNAMGESHDTEELEEESTVSEEAVNILCIVHRTSKIGSAYYNFQEKQLYVYEEFIDVGSEFLSTISLLREVRPKFILTFGNTADDFVKVLIDTIITTDTTVTSNSLRSLPENFFLLPLKEYTYEICKAIISQLNLASNAEEPSEVTRNVLLNPTRNIEDLNKRLDFINFVLQPSNKDFISGLQENMRQLGNDINTILTRIQNIKATNRDWNVLYKTIYHAIFINDLCGPYREKSVLIKELQNAISPDLLGLEHSIANGLDFNAGQKWGRPVIRFGLDENLDAKKLRQQGIAKDVTAAARFAANNLPEFLNECAVVYLPEMGHLIAIKEWEPGCDPDQLQDLGFQFMFTLRGTIHYKNPLCIELDKRLGDINSEIIDHENRILGRLSGFTLKYNKDIREPLKIIGLMDCLISMAITASQNVYVRPKLNTKNIFEIEECRHPLMEHLLLQFQSNNFYSGDKYSRMKIITGPNGSGKSMYLRQIALIVFLAHIGSYVPAKNANIGLVHSIHSRMQATESASVRLSAFMIDVSQMTQALNVATSSSLILMDEFGRGTMEKDGITLLIGALKHFINKVEGCPHLLVSTHFQQIVSHLPVTPLVEYQKMDHRKDDGCLYFLYKIGQGVSNSFAFDIAEGVGLDKDILSRAKEILNCLKNNETIPPLPNSRRNYRTEMVMELDIPEPDN</sequence>
<evidence type="ECO:0000313" key="6">
    <source>
        <dbReference type="EMBL" id="KAJ8986006.1"/>
    </source>
</evidence>
<feature type="domain" description="DNA mismatch repair proteins mutS family" evidence="5">
    <location>
        <begin position="558"/>
        <end position="574"/>
    </location>
</feature>
<dbReference type="SMART" id="SM00534">
    <property type="entry name" value="MUTSac"/>
    <property type="match status" value="1"/>
</dbReference>
<dbReference type="SMART" id="SM00533">
    <property type="entry name" value="MUTSd"/>
    <property type="match status" value="1"/>
</dbReference>
<dbReference type="PANTHER" id="PTHR11361">
    <property type="entry name" value="DNA MISMATCH REPAIR PROTEIN MUTS FAMILY MEMBER"/>
    <property type="match status" value="1"/>
</dbReference>
<keyword evidence="3" id="KW-0067">ATP-binding</keyword>
<dbReference type="Gene3D" id="1.10.1420.10">
    <property type="match status" value="1"/>
</dbReference>
<dbReference type="InterPro" id="IPR007696">
    <property type="entry name" value="DNA_mismatch_repair_MutS_core"/>
</dbReference>
<comment type="similarity">
    <text evidence="1">Belongs to the DNA mismatch repair MutS family.</text>
</comment>
<accession>A0ABQ9K7K5</accession>